<feature type="transmembrane region" description="Helical" evidence="1">
    <location>
        <begin position="12"/>
        <end position="32"/>
    </location>
</feature>
<evidence type="ECO:0000313" key="3">
    <source>
        <dbReference type="Proteomes" id="UP000533429"/>
    </source>
</evidence>
<keyword evidence="1" id="KW-0812">Transmembrane</keyword>
<proteinExistence type="predicted"/>
<dbReference type="Proteomes" id="UP000533429">
    <property type="component" value="Unassembled WGS sequence"/>
</dbReference>
<comment type="caution">
    <text evidence="2">The sequence shown here is derived from an EMBL/GenBank/DDBJ whole genome shotgun (WGS) entry which is preliminary data.</text>
</comment>
<keyword evidence="1" id="KW-1133">Transmembrane helix</keyword>
<sequence length="94" mass="11045">MKSFFSNIWEPLATILFIPSVLTVVYWIAFSMPVDNISRYKKIATELNSPEYNSKLIEFYDDGKITLYEQLELRSLQSKIQDEQFASQLKKTIK</sequence>
<gene>
    <name evidence="2" type="ORF">HWA77_10660</name>
</gene>
<accession>A0A850QQL6</accession>
<name>A0A850QQL6_PHODD</name>
<dbReference type="EMBL" id="JABXOR010000670">
    <property type="protein sequence ID" value="NVP00672.1"/>
    <property type="molecule type" value="Genomic_DNA"/>
</dbReference>
<reference evidence="2 3" key="1">
    <citation type="submission" date="2020-06" db="EMBL/GenBank/DDBJ databases">
        <title>Photobacterium damselae subsp. damselae comparative genomics.</title>
        <authorList>
            <person name="Osorio C.R."/>
        </authorList>
    </citation>
    <scope>NUCLEOTIDE SEQUENCE [LARGE SCALE GENOMIC DNA]</scope>
    <source>
        <strain evidence="2 3">TW250/03</strain>
    </source>
</reference>
<protein>
    <submittedName>
        <fullName evidence="2">Uncharacterized protein</fullName>
    </submittedName>
</protein>
<evidence type="ECO:0000256" key="1">
    <source>
        <dbReference type="SAM" id="Phobius"/>
    </source>
</evidence>
<keyword evidence="1" id="KW-0472">Membrane</keyword>
<organism evidence="2 3">
    <name type="scientific">Photobacterium damselae subsp. damselae</name>
    <name type="common">Listonella damsela</name>
    <dbReference type="NCBI Taxonomy" id="85581"/>
    <lineage>
        <taxon>Bacteria</taxon>
        <taxon>Pseudomonadati</taxon>
        <taxon>Pseudomonadota</taxon>
        <taxon>Gammaproteobacteria</taxon>
        <taxon>Vibrionales</taxon>
        <taxon>Vibrionaceae</taxon>
        <taxon>Photobacterium</taxon>
    </lineage>
</organism>
<evidence type="ECO:0000313" key="2">
    <source>
        <dbReference type="EMBL" id="NVP00672.1"/>
    </source>
</evidence>
<dbReference type="AlphaFoldDB" id="A0A850QQL6"/>